<feature type="transmembrane region" description="Helical" evidence="1">
    <location>
        <begin position="111"/>
        <end position="134"/>
    </location>
</feature>
<proteinExistence type="predicted"/>
<protein>
    <recommendedName>
        <fullName evidence="4">Very-long-chain (3R)-3-hydroxyacyl-CoA dehydratase</fullName>
    </recommendedName>
</protein>
<dbReference type="EMBL" id="SKBN01000114">
    <property type="protein sequence ID" value="TGJ82829.1"/>
    <property type="molecule type" value="Genomic_DNA"/>
</dbReference>
<evidence type="ECO:0000313" key="2">
    <source>
        <dbReference type="EMBL" id="TGJ82829.1"/>
    </source>
</evidence>
<dbReference type="Proteomes" id="UP000297716">
    <property type="component" value="Unassembled WGS sequence"/>
</dbReference>
<organism evidence="2 3">
    <name type="scientific">Xylaria hypoxylon</name>
    <dbReference type="NCBI Taxonomy" id="37992"/>
    <lineage>
        <taxon>Eukaryota</taxon>
        <taxon>Fungi</taxon>
        <taxon>Dikarya</taxon>
        <taxon>Ascomycota</taxon>
        <taxon>Pezizomycotina</taxon>
        <taxon>Sordariomycetes</taxon>
        <taxon>Xylariomycetidae</taxon>
        <taxon>Xylariales</taxon>
        <taxon>Xylariaceae</taxon>
        <taxon>Xylaria</taxon>
    </lineage>
</organism>
<keyword evidence="1" id="KW-0812">Transmembrane</keyword>
<evidence type="ECO:0008006" key="4">
    <source>
        <dbReference type="Google" id="ProtNLM"/>
    </source>
</evidence>
<feature type="transmembrane region" description="Helical" evidence="1">
    <location>
        <begin position="16"/>
        <end position="34"/>
    </location>
</feature>
<reference evidence="2 3" key="1">
    <citation type="submission" date="2019-03" db="EMBL/GenBank/DDBJ databases">
        <title>Draft genome sequence of Xylaria hypoxylon DSM 108379, a ubiquitous saprotrophic-parasitic fungi on hardwood.</title>
        <authorList>
            <person name="Buettner E."/>
            <person name="Leonhardt S."/>
            <person name="Gebauer A.M."/>
            <person name="Liers C."/>
            <person name="Hofrichter M."/>
            <person name="Kellner H."/>
        </authorList>
    </citation>
    <scope>NUCLEOTIDE SEQUENCE [LARGE SCALE GENOMIC DNA]</scope>
    <source>
        <strain evidence="2 3">DSM 108379</strain>
    </source>
</reference>
<keyword evidence="1" id="KW-0472">Membrane</keyword>
<dbReference type="AlphaFoldDB" id="A0A4Z0YEW3"/>
<dbReference type="OrthoDB" id="46988at2759"/>
<name>A0A4Z0YEW3_9PEZI</name>
<keyword evidence="3" id="KW-1185">Reference proteome</keyword>
<dbReference type="STRING" id="37992.A0A4Z0YEW3"/>
<gene>
    <name evidence="2" type="ORF">E0Z10_g5934</name>
</gene>
<feature type="transmembrane region" description="Helical" evidence="1">
    <location>
        <begin position="46"/>
        <end position="65"/>
    </location>
</feature>
<feature type="transmembrane region" description="Helical" evidence="1">
    <location>
        <begin position="141"/>
        <end position="160"/>
    </location>
</feature>
<keyword evidence="1" id="KW-1133">Transmembrane helix</keyword>
<evidence type="ECO:0000256" key="1">
    <source>
        <dbReference type="SAM" id="Phobius"/>
    </source>
</evidence>
<accession>A0A4Z0YEW3</accession>
<comment type="caution">
    <text evidence="2">The sequence shown here is derived from an EMBL/GenBank/DDBJ whole genome shotgun (WGS) entry which is preliminary data.</text>
</comment>
<evidence type="ECO:0000313" key="3">
    <source>
        <dbReference type="Proteomes" id="UP000297716"/>
    </source>
</evidence>
<sequence>MPPRRKKEPRMTAEKTYLIVYNSLALLASEYLILRAWNCDVSPQNLYAILDAVTVLQSFMVLEILHAALRDVLTVPGKQLICKAHYYSLTVLRIGGRHFIIWFVMRQFTLLIFKYAGTTFLACLLCWGCFDFLYYARAIELLLWGNASSLFVWLRLVQSIRLLARSGFRVVVGARLID</sequence>